<sequence>MVRRLLSLSCVIKVLTCALLSILSRQCDWVYAGMSQLEDMRLFVAIVERGSFTAAADLLGLSKQFISRRLMHLEEHLKVRLINRSTRRLDVTPVGQAYYERVVRILQDVEETEQIISSQRATPQGTLRLSAPMSFGTLHLGALMPTFLARYPDVSFELDLSDRRTDLLEEGFDMAIRIGVLQDSTLIARPLGSSEMVTCCSPDYLAKHPVLESPESLSGHECLLYGHGRQTEWVYQRDGKPLRVPVQGRYRVNNGELLAEAAMAGLGITLLPTFIVGPYMSQGRLVEVLQDFRPPALNIHALYPQHRQISLLIRTFSDYLHEVLLLRSFH</sequence>
<comment type="similarity">
    <text evidence="1">Belongs to the LysR transcriptional regulatory family.</text>
</comment>
<dbReference type="FunFam" id="1.10.10.10:FF:000001">
    <property type="entry name" value="LysR family transcriptional regulator"/>
    <property type="match status" value="1"/>
</dbReference>
<dbReference type="EMBL" id="FOSX01000129">
    <property type="protein sequence ID" value="SFL45875.1"/>
    <property type="molecule type" value="Genomic_DNA"/>
</dbReference>
<dbReference type="Gene3D" id="1.10.10.10">
    <property type="entry name" value="Winged helix-like DNA-binding domain superfamily/Winged helix DNA-binding domain"/>
    <property type="match status" value="1"/>
</dbReference>
<dbReference type="CDD" id="cd08422">
    <property type="entry name" value="PBP2_CrgA_like"/>
    <property type="match status" value="1"/>
</dbReference>
<evidence type="ECO:0000259" key="5">
    <source>
        <dbReference type="PROSITE" id="PS50931"/>
    </source>
</evidence>
<dbReference type="AlphaFoldDB" id="A0A1I4HUP4"/>
<organism evidence="6 7">
    <name type="scientific">Azotobacter beijerinckii</name>
    <dbReference type="NCBI Taxonomy" id="170623"/>
    <lineage>
        <taxon>Bacteria</taxon>
        <taxon>Pseudomonadati</taxon>
        <taxon>Pseudomonadota</taxon>
        <taxon>Gammaproteobacteria</taxon>
        <taxon>Pseudomonadales</taxon>
        <taxon>Pseudomonadaceae</taxon>
        <taxon>Azotobacter</taxon>
    </lineage>
</organism>
<dbReference type="InterPro" id="IPR000847">
    <property type="entry name" value="LysR_HTH_N"/>
</dbReference>
<gene>
    <name evidence="6" type="ORF">SAMN04244574_04372</name>
</gene>
<dbReference type="Gene3D" id="3.40.190.290">
    <property type="match status" value="1"/>
</dbReference>
<evidence type="ECO:0000256" key="4">
    <source>
        <dbReference type="ARBA" id="ARBA00023163"/>
    </source>
</evidence>
<dbReference type="PROSITE" id="PS50931">
    <property type="entry name" value="HTH_LYSR"/>
    <property type="match status" value="1"/>
</dbReference>
<dbReference type="InterPro" id="IPR036390">
    <property type="entry name" value="WH_DNA-bd_sf"/>
</dbReference>
<dbReference type="Pfam" id="PF03466">
    <property type="entry name" value="LysR_substrate"/>
    <property type="match status" value="1"/>
</dbReference>
<dbReference type="Proteomes" id="UP000199579">
    <property type="component" value="Unassembled WGS sequence"/>
</dbReference>
<accession>A0A1I4HUP4</accession>
<evidence type="ECO:0000256" key="1">
    <source>
        <dbReference type="ARBA" id="ARBA00009437"/>
    </source>
</evidence>
<dbReference type="GO" id="GO:0003700">
    <property type="term" value="F:DNA-binding transcription factor activity"/>
    <property type="evidence" value="ECO:0007669"/>
    <property type="project" value="InterPro"/>
</dbReference>
<evidence type="ECO:0000313" key="6">
    <source>
        <dbReference type="EMBL" id="SFL45875.1"/>
    </source>
</evidence>
<dbReference type="SUPFAM" id="SSF53850">
    <property type="entry name" value="Periplasmic binding protein-like II"/>
    <property type="match status" value="1"/>
</dbReference>
<dbReference type="FunFam" id="3.40.190.290:FF:000001">
    <property type="entry name" value="Transcriptional regulator, LysR family"/>
    <property type="match status" value="1"/>
</dbReference>
<proteinExistence type="inferred from homology"/>
<evidence type="ECO:0000256" key="2">
    <source>
        <dbReference type="ARBA" id="ARBA00023015"/>
    </source>
</evidence>
<dbReference type="InterPro" id="IPR058163">
    <property type="entry name" value="LysR-type_TF_proteobact-type"/>
</dbReference>
<evidence type="ECO:0000313" key="7">
    <source>
        <dbReference type="Proteomes" id="UP000199579"/>
    </source>
</evidence>
<dbReference type="Pfam" id="PF00126">
    <property type="entry name" value="HTH_1"/>
    <property type="match status" value="1"/>
</dbReference>
<keyword evidence="4" id="KW-0804">Transcription</keyword>
<name>A0A1I4HUP4_9GAMM</name>
<dbReference type="PANTHER" id="PTHR30537:SF5">
    <property type="entry name" value="HTH-TYPE TRANSCRIPTIONAL ACTIVATOR TTDR-RELATED"/>
    <property type="match status" value="1"/>
</dbReference>
<reference evidence="6 7" key="1">
    <citation type="submission" date="2016-10" db="EMBL/GenBank/DDBJ databases">
        <authorList>
            <person name="de Groot N.N."/>
        </authorList>
    </citation>
    <scope>NUCLEOTIDE SEQUENCE [LARGE SCALE GENOMIC DNA]</scope>
    <source>
        <strain evidence="6 7">DSM 381</strain>
    </source>
</reference>
<keyword evidence="3 6" id="KW-0238">DNA-binding</keyword>
<dbReference type="GO" id="GO:0043565">
    <property type="term" value="F:sequence-specific DNA binding"/>
    <property type="evidence" value="ECO:0007669"/>
    <property type="project" value="TreeGrafter"/>
</dbReference>
<dbReference type="SUPFAM" id="SSF46785">
    <property type="entry name" value="Winged helix' DNA-binding domain"/>
    <property type="match status" value="1"/>
</dbReference>
<keyword evidence="2" id="KW-0805">Transcription regulation</keyword>
<dbReference type="GO" id="GO:0006351">
    <property type="term" value="P:DNA-templated transcription"/>
    <property type="evidence" value="ECO:0007669"/>
    <property type="project" value="TreeGrafter"/>
</dbReference>
<protein>
    <submittedName>
        <fullName evidence="6">DNA-binding transcriptional regulator, LysR family</fullName>
    </submittedName>
</protein>
<dbReference type="PANTHER" id="PTHR30537">
    <property type="entry name" value="HTH-TYPE TRANSCRIPTIONAL REGULATOR"/>
    <property type="match status" value="1"/>
</dbReference>
<dbReference type="InterPro" id="IPR005119">
    <property type="entry name" value="LysR_subst-bd"/>
</dbReference>
<evidence type="ECO:0000256" key="3">
    <source>
        <dbReference type="ARBA" id="ARBA00023125"/>
    </source>
</evidence>
<dbReference type="InterPro" id="IPR036388">
    <property type="entry name" value="WH-like_DNA-bd_sf"/>
</dbReference>
<feature type="domain" description="HTH lysR-type" evidence="5">
    <location>
        <begin position="37"/>
        <end position="92"/>
    </location>
</feature>